<accession>A0A7D5H5W6</accession>
<evidence type="ECO:0000313" key="2">
    <source>
        <dbReference type="Proteomes" id="UP000509568"/>
    </source>
</evidence>
<gene>
    <name evidence="1" type="ORF">HWQ56_13625</name>
</gene>
<dbReference type="EMBL" id="CP056030">
    <property type="protein sequence ID" value="QKZ04769.1"/>
    <property type="molecule type" value="Genomic_DNA"/>
</dbReference>
<dbReference type="RefSeq" id="WP_158154908.1">
    <property type="nucleotide sequence ID" value="NZ_CP056030.1"/>
</dbReference>
<proteinExistence type="predicted"/>
<protein>
    <recommendedName>
        <fullName evidence="3">Phytanoyl-CoA dioxygenase family protein</fullName>
    </recommendedName>
</protein>
<reference evidence="1 2" key="1">
    <citation type="submission" date="2020-06" db="EMBL/GenBank/DDBJ databases">
        <title>Pseudomonas eucalypticola sp. nov., an endophyte of Eucalyptus dunnii leaves with biocontrol ability of eucalyptus leaf blight.</title>
        <authorList>
            <person name="Liu Y."/>
            <person name="Song Z."/>
            <person name="Zeng H."/>
            <person name="Lu M."/>
            <person name="Wang X."/>
            <person name="Lian X."/>
            <person name="Zhang Q."/>
        </authorList>
    </citation>
    <scope>NUCLEOTIDE SEQUENCE [LARGE SCALE GENOMIC DNA]</scope>
    <source>
        <strain evidence="1 2">NP-1</strain>
    </source>
</reference>
<dbReference type="SUPFAM" id="SSF51197">
    <property type="entry name" value="Clavaminate synthase-like"/>
    <property type="match status" value="1"/>
</dbReference>
<name>A0A7D5H5W6_9PSED</name>
<organism evidence="1 2">
    <name type="scientific">Pseudomonas eucalypticola</name>
    <dbReference type="NCBI Taxonomy" id="2599595"/>
    <lineage>
        <taxon>Bacteria</taxon>
        <taxon>Pseudomonadati</taxon>
        <taxon>Pseudomonadota</taxon>
        <taxon>Gammaproteobacteria</taxon>
        <taxon>Pseudomonadales</taxon>
        <taxon>Pseudomonadaceae</taxon>
        <taxon>Pseudomonas</taxon>
    </lineage>
</organism>
<dbReference type="Proteomes" id="UP000509568">
    <property type="component" value="Chromosome"/>
</dbReference>
<dbReference type="KEGG" id="pez:HWQ56_13625"/>
<evidence type="ECO:0000313" key="1">
    <source>
        <dbReference type="EMBL" id="QKZ04769.1"/>
    </source>
</evidence>
<sequence length="250" mass="27943">MQYTTFSDEEIKTLAQSIDQQGYAVLPAWASPAELEEVQGLVKRSVQEAGNSYVALTGHQAVAGTLLQEWGRSPVLLDLCKRIVAYATGRAANDSEEGIHQVLRCLVGDTGRRESMIFHYDSFVLTTIMPVCMPDGAKGDLLMLPSKRPLRGSYAMNLIDKLRVDNRWSQRHLVKAWEKGSSRFTQVAMEPGNMYLFWGYRSLHTNLPADPNGIRATAVFHYDNLHGASSLAGRIRSSLAYVRPRRRAMV</sequence>
<evidence type="ECO:0008006" key="3">
    <source>
        <dbReference type="Google" id="ProtNLM"/>
    </source>
</evidence>
<dbReference type="AlphaFoldDB" id="A0A7D5H5W6"/>
<keyword evidence="2" id="KW-1185">Reference proteome</keyword>